<dbReference type="Gene3D" id="3.30.2310.20">
    <property type="entry name" value="RelE-like"/>
    <property type="match status" value="1"/>
</dbReference>
<keyword evidence="4" id="KW-1185">Reference proteome</keyword>
<comment type="caution">
    <text evidence="3">The sequence shown here is derived from an EMBL/GenBank/DDBJ whole genome shotgun (WGS) entry which is preliminary data.</text>
</comment>
<reference evidence="3 4" key="1">
    <citation type="submission" date="2018-04" db="EMBL/GenBank/DDBJ databases">
        <title>Brenneria corticis sp.nov.</title>
        <authorList>
            <person name="Li Y."/>
        </authorList>
    </citation>
    <scope>NUCLEOTIDE SEQUENCE [LARGE SCALE GENOMIC DNA]</scope>
    <source>
        <strain evidence="3 4">CFCC 11842</strain>
    </source>
</reference>
<organism evidence="3 4">
    <name type="scientific">Brenneria corticis</name>
    <dbReference type="NCBI Taxonomy" id="2173106"/>
    <lineage>
        <taxon>Bacteria</taxon>
        <taxon>Pseudomonadati</taxon>
        <taxon>Pseudomonadota</taxon>
        <taxon>Gammaproteobacteria</taxon>
        <taxon>Enterobacterales</taxon>
        <taxon>Pectobacteriaceae</taxon>
        <taxon>Brenneria</taxon>
    </lineage>
</organism>
<accession>A0A2U1TMZ5</accession>
<gene>
    <name evidence="3" type="ORF">DDT56_21085</name>
</gene>
<dbReference type="PANTHER" id="PTHR33755">
    <property type="entry name" value="TOXIN PARE1-RELATED"/>
    <property type="match status" value="1"/>
</dbReference>
<sequence length="100" mass="11680">MTEKIYTIVWRPAAEADLQNIVDYIAQDNPIRAEEFGRSLRGKTLPLAHNPWLGHPARPGLPDYVRELVVHKHYVIFYRLLETRLVVQILRIKHTALQMP</sequence>
<evidence type="ECO:0000313" key="3">
    <source>
        <dbReference type="EMBL" id="PWC10783.1"/>
    </source>
</evidence>
<dbReference type="AlphaFoldDB" id="A0A2U1TMZ5"/>
<name>A0A2U1TMZ5_9GAMM</name>
<protein>
    <submittedName>
        <fullName evidence="3">Type II toxin-antitoxin system RelE/ParE family toxin</fullName>
    </submittedName>
</protein>
<evidence type="ECO:0000256" key="1">
    <source>
        <dbReference type="ARBA" id="ARBA00006226"/>
    </source>
</evidence>
<dbReference type="RefSeq" id="WP_136168332.1">
    <property type="nucleotide sequence ID" value="NZ_KZ819096.1"/>
</dbReference>
<keyword evidence="2" id="KW-1277">Toxin-antitoxin system</keyword>
<dbReference type="EMBL" id="QDKH01000034">
    <property type="protein sequence ID" value="PWC10783.1"/>
    <property type="molecule type" value="Genomic_DNA"/>
</dbReference>
<dbReference type="InterPro" id="IPR007712">
    <property type="entry name" value="RelE/ParE_toxin"/>
</dbReference>
<evidence type="ECO:0000256" key="2">
    <source>
        <dbReference type="ARBA" id="ARBA00022649"/>
    </source>
</evidence>
<proteinExistence type="inferred from homology"/>
<dbReference type="InterPro" id="IPR051803">
    <property type="entry name" value="TA_system_RelE-like_toxin"/>
</dbReference>
<dbReference type="Proteomes" id="UP000296159">
    <property type="component" value="Unassembled WGS sequence"/>
</dbReference>
<dbReference type="Pfam" id="PF05016">
    <property type="entry name" value="ParE_toxin"/>
    <property type="match status" value="1"/>
</dbReference>
<dbReference type="InterPro" id="IPR035093">
    <property type="entry name" value="RelE/ParE_toxin_dom_sf"/>
</dbReference>
<evidence type="ECO:0000313" key="4">
    <source>
        <dbReference type="Proteomes" id="UP000296159"/>
    </source>
</evidence>
<comment type="similarity">
    <text evidence="1">Belongs to the RelE toxin family.</text>
</comment>